<dbReference type="PANTHER" id="PTHR10625">
    <property type="entry name" value="HISTONE DEACETYLASE HDAC1-RELATED"/>
    <property type="match status" value="1"/>
</dbReference>
<proteinExistence type="predicted"/>
<protein>
    <recommendedName>
        <fullName evidence="1">Histone deacetylase domain-containing protein</fullName>
    </recommendedName>
</protein>
<dbReference type="EMBL" id="NCQP01000002">
    <property type="protein sequence ID" value="OWJ55148.1"/>
    <property type="molecule type" value="Genomic_DNA"/>
</dbReference>
<dbReference type="Proteomes" id="UP000196694">
    <property type="component" value="Unassembled WGS sequence"/>
</dbReference>
<dbReference type="Pfam" id="PF00850">
    <property type="entry name" value="Hist_deacetyl"/>
    <property type="match status" value="1"/>
</dbReference>
<evidence type="ECO:0000259" key="1">
    <source>
        <dbReference type="Pfam" id="PF00850"/>
    </source>
</evidence>
<dbReference type="PANTHER" id="PTHR10625:SF10">
    <property type="entry name" value="HISTONE DEACETYLASE HDAC1"/>
    <property type="match status" value="1"/>
</dbReference>
<organism evidence="2 3">
    <name type="scientific">Pyrodictium delaneyi</name>
    <dbReference type="NCBI Taxonomy" id="1273541"/>
    <lineage>
        <taxon>Archaea</taxon>
        <taxon>Thermoproteota</taxon>
        <taxon>Thermoprotei</taxon>
        <taxon>Desulfurococcales</taxon>
        <taxon>Pyrodictiaceae</taxon>
        <taxon>Pyrodictium</taxon>
    </lineage>
</organism>
<dbReference type="Gene3D" id="3.40.800.20">
    <property type="entry name" value="Histone deacetylase domain"/>
    <property type="match status" value="1"/>
</dbReference>
<dbReference type="GO" id="GO:0040029">
    <property type="term" value="P:epigenetic regulation of gene expression"/>
    <property type="evidence" value="ECO:0007669"/>
    <property type="project" value="TreeGrafter"/>
</dbReference>
<feature type="domain" description="Histone deacetylase" evidence="1">
    <location>
        <begin position="27"/>
        <end position="305"/>
    </location>
</feature>
<gene>
    <name evidence="2" type="ORF">Pdsh_05575</name>
</gene>
<evidence type="ECO:0000313" key="2">
    <source>
        <dbReference type="EMBL" id="OWJ55148.1"/>
    </source>
</evidence>
<reference evidence="2 3" key="1">
    <citation type="submission" date="2017-05" db="EMBL/GenBank/DDBJ databases">
        <title>The draft genome of the hyperthermophilic archaeon 'Pyrodictium delaneyi strain Hulk', an iron and nitrate reducer, reveals the capacity for sulfate reduction.</title>
        <authorList>
            <person name="Demey L.M."/>
            <person name="Miller C."/>
            <person name="Manzella M."/>
            <person name="Reguera G."/>
            <person name="Kashefi K."/>
        </authorList>
    </citation>
    <scope>NUCLEOTIDE SEQUENCE [LARGE SCALE GENOMIC DNA]</scope>
    <source>
        <strain evidence="2 3">Hulk</strain>
    </source>
</reference>
<dbReference type="PRINTS" id="PR01270">
    <property type="entry name" value="HDASUPER"/>
</dbReference>
<dbReference type="InterPro" id="IPR000286">
    <property type="entry name" value="HDACs"/>
</dbReference>
<dbReference type="GO" id="GO:0004407">
    <property type="term" value="F:histone deacetylase activity"/>
    <property type="evidence" value="ECO:0007669"/>
    <property type="project" value="TreeGrafter"/>
</dbReference>
<dbReference type="InterPro" id="IPR023801">
    <property type="entry name" value="His_deacetylse_dom"/>
</dbReference>
<dbReference type="InterPro" id="IPR023696">
    <property type="entry name" value="Ureohydrolase_dom_sf"/>
</dbReference>
<evidence type="ECO:0000313" key="3">
    <source>
        <dbReference type="Proteomes" id="UP000196694"/>
    </source>
</evidence>
<accession>A0A211YQ22</accession>
<dbReference type="SUPFAM" id="SSF52768">
    <property type="entry name" value="Arginase/deacetylase"/>
    <property type="match status" value="1"/>
</dbReference>
<name>A0A211YQ22_9CREN</name>
<keyword evidence="3" id="KW-1185">Reference proteome</keyword>
<sequence length="356" mass="39171">MREPAVNKLCLYYDPVFELHSPPYGYHIESPERLTYAIQGLQDSQLWSRAEHLPVPRRGGELSRIREVHSWDYVEAILDLAEHGGGYIDPDTYVSPGTPLSTLSYASAVLDASEKLLSGMCDVALVLGRPPGHHAGYFGRAMGAPTLGFCIFNVSALVALNVHRLGYEVVIIDIDLHHGNGTQDILYSEPVFHIDIHQDPSTIYPGTGWPWQTGEAEGRGTKLNVIAPPGTGDDLYVELFRRALDLYQSLSSTPDLVIIDAGFDAYIEDGLGSLRLTTTSYYTIGSIIARIGAPILIILQGGYSSGLYRALPALLAGLLNMPNPFEEHPSRTENSIRRKALKHLDELKEHLESTPL</sequence>
<dbReference type="AlphaFoldDB" id="A0A211YQ22"/>
<comment type="caution">
    <text evidence="2">The sequence shown here is derived from an EMBL/GenBank/DDBJ whole genome shotgun (WGS) entry which is preliminary data.</text>
</comment>
<dbReference type="InterPro" id="IPR037138">
    <property type="entry name" value="His_deacetylse_dom_sf"/>
</dbReference>